<dbReference type="PANTHER" id="PTHR30061">
    <property type="entry name" value="MALTOSE-BINDING PERIPLASMIC PROTEIN"/>
    <property type="match status" value="1"/>
</dbReference>
<evidence type="ECO:0000313" key="6">
    <source>
        <dbReference type="Proteomes" id="UP000314011"/>
    </source>
</evidence>
<evidence type="ECO:0000313" key="5">
    <source>
        <dbReference type="EMBL" id="TNY31045.1"/>
    </source>
</evidence>
<keyword evidence="2" id="KW-0813">Transport</keyword>
<dbReference type="InterPro" id="IPR006059">
    <property type="entry name" value="SBP"/>
</dbReference>
<dbReference type="PANTHER" id="PTHR30061:SF50">
    <property type="entry name" value="MALTOSE_MALTODEXTRIN-BINDING PERIPLASMIC PROTEIN"/>
    <property type="match status" value="1"/>
</dbReference>
<dbReference type="GO" id="GO:0042956">
    <property type="term" value="P:maltodextrin transmembrane transport"/>
    <property type="evidence" value="ECO:0007669"/>
    <property type="project" value="TreeGrafter"/>
</dbReference>
<keyword evidence="3 4" id="KW-0732">Signal</keyword>
<dbReference type="OrthoDB" id="5897001at2"/>
<evidence type="ECO:0000256" key="2">
    <source>
        <dbReference type="ARBA" id="ARBA00022448"/>
    </source>
</evidence>
<gene>
    <name evidence="5" type="ORF">FHY64_18315</name>
</gene>
<organism evidence="5 6">
    <name type="scientific">Pelagovum pacificum</name>
    <dbReference type="NCBI Taxonomy" id="2588711"/>
    <lineage>
        <taxon>Bacteria</taxon>
        <taxon>Pseudomonadati</taxon>
        <taxon>Pseudomonadota</taxon>
        <taxon>Alphaproteobacteria</taxon>
        <taxon>Rhodobacterales</taxon>
        <taxon>Paracoccaceae</taxon>
        <taxon>Pelagovum</taxon>
    </lineage>
</organism>
<evidence type="ECO:0000256" key="1">
    <source>
        <dbReference type="ARBA" id="ARBA00008520"/>
    </source>
</evidence>
<name>A0A5C5GAI2_9RHOB</name>
<evidence type="ECO:0000256" key="3">
    <source>
        <dbReference type="ARBA" id="ARBA00022729"/>
    </source>
</evidence>
<feature type="signal peptide" evidence="4">
    <location>
        <begin position="1"/>
        <end position="25"/>
    </location>
</feature>
<sequence length="430" mass="46448">MTKSLRTQLAGAVAICALLPLAAHAETLVVFGPSSWDTFAPGAPEEVVQEVTDELDARFMEAHPEVTEITHDSRGTIADGLARLRNAQLAGDQVDVVVCAANPVNTSYARLGLIDPVGDVVEGMGDVFTEGSVENFTIDGTVWGVPISAVNLTTFFYNKEVFDAAGIEEPTTYEEFVAAVPALEEQGVIPVVHQGKNAWMWPLYYMSSLAQTTGNDQLGQVESVLAGEGSFTDPESLEALQLTWGWVEDGLLDPQSNELDENQMKSVFYSGRAAAYFGGSWDVPAVEVNAPFEWGVFKFPKYEDQPGEPVAFGGAESGLCISSTSPNKELAAAYIEFAASDDQLGLLLDPLTPLATSHVAMEGASDPIAEDLRSYLPADKFLDWVWPRELTTTIQNEVQSMMGGTITPEEAAENMQAKFDEMVEAGWPEE</sequence>
<reference evidence="5 6" key="1">
    <citation type="submission" date="2019-06" db="EMBL/GenBank/DDBJ databases">
        <title>Genome of new Rhodobacteraceae sp. SM1903.</title>
        <authorList>
            <person name="Ren X."/>
        </authorList>
    </citation>
    <scope>NUCLEOTIDE SEQUENCE [LARGE SCALE GENOMIC DNA]</scope>
    <source>
        <strain evidence="5 6">SM1903</strain>
    </source>
</reference>
<keyword evidence="6" id="KW-1185">Reference proteome</keyword>
<dbReference type="Gene3D" id="3.40.190.10">
    <property type="entry name" value="Periplasmic binding protein-like II"/>
    <property type="match status" value="2"/>
</dbReference>
<comment type="similarity">
    <text evidence="1">Belongs to the bacterial solute-binding protein 1 family.</text>
</comment>
<comment type="caution">
    <text evidence="5">The sequence shown here is derived from an EMBL/GenBank/DDBJ whole genome shotgun (WGS) entry which is preliminary data.</text>
</comment>
<feature type="chain" id="PRO_5023019358" evidence="4">
    <location>
        <begin position="26"/>
        <end position="430"/>
    </location>
</feature>
<dbReference type="Pfam" id="PF01547">
    <property type="entry name" value="SBP_bac_1"/>
    <property type="match status" value="1"/>
</dbReference>
<dbReference type="GO" id="GO:0055052">
    <property type="term" value="C:ATP-binding cassette (ABC) transporter complex, substrate-binding subunit-containing"/>
    <property type="evidence" value="ECO:0007669"/>
    <property type="project" value="TreeGrafter"/>
</dbReference>
<proteinExistence type="inferred from homology"/>
<dbReference type="SUPFAM" id="SSF53850">
    <property type="entry name" value="Periplasmic binding protein-like II"/>
    <property type="match status" value="1"/>
</dbReference>
<dbReference type="GO" id="GO:0015768">
    <property type="term" value="P:maltose transport"/>
    <property type="evidence" value="ECO:0007669"/>
    <property type="project" value="TreeGrafter"/>
</dbReference>
<evidence type="ECO:0000256" key="4">
    <source>
        <dbReference type="SAM" id="SignalP"/>
    </source>
</evidence>
<dbReference type="AlphaFoldDB" id="A0A5C5GAI2"/>
<dbReference type="EMBL" id="VFFF01000003">
    <property type="protein sequence ID" value="TNY31045.1"/>
    <property type="molecule type" value="Genomic_DNA"/>
</dbReference>
<protein>
    <submittedName>
        <fullName evidence="5">Extracellular solute-binding protein</fullName>
    </submittedName>
</protein>
<accession>A0A5C5GAI2</accession>
<dbReference type="Proteomes" id="UP000314011">
    <property type="component" value="Unassembled WGS sequence"/>
</dbReference>
<dbReference type="RefSeq" id="WP_140197313.1">
    <property type="nucleotide sequence ID" value="NZ_CP065915.1"/>
</dbReference>
<dbReference type="GO" id="GO:1901982">
    <property type="term" value="F:maltose binding"/>
    <property type="evidence" value="ECO:0007669"/>
    <property type="project" value="TreeGrafter"/>
</dbReference>